<dbReference type="PRINTS" id="PR00465">
    <property type="entry name" value="EP450IV"/>
</dbReference>
<evidence type="ECO:0000313" key="9">
    <source>
        <dbReference type="EMBL" id="CAF9907985.1"/>
    </source>
</evidence>
<dbReference type="PANTHER" id="PTHR24305">
    <property type="entry name" value="CYTOCHROME P450"/>
    <property type="match status" value="1"/>
</dbReference>
<evidence type="ECO:0000313" key="10">
    <source>
        <dbReference type="Proteomes" id="UP000664203"/>
    </source>
</evidence>
<keyword evidence="8" id="KW-0812">Transmembrane</keyword>
<evidence type="ECO:0000256" key="5">
    <source>
        <dbReference type="PIRSR" id="PIRSR602403-1"/>
    </source>
</evidence>
<evidence type="ECO:0000256" key="6">
    <source>
        <dbReference type="RuleBase" id="RU000461"/>
    </source>
</evidence>
<dbReference type="InterPro" id="IPR001128">
    <property type="entry name" value="Cyt_P450"/>
</dbReference>
<feature type="region of interest" description="Disordered" evidence="7">
    <location>
        <begin position="386"/>
        <end position="412"/>
    </location>
</feature>
<dbReference type="PANTHER" id="PTHR24305:SF166">
    <property type="entry name" value="CYTOCHROME P450 12A4, MITOCHONDRIAL-RELATED"/>
    <property type="match status" value="1"/>
</dbReference>
<evidence type="ECO:0000256" key="7">
    <source>
        <dbReference type="SAM" id="MobiDB-lite"/>
    </source>
</evidence>
<dbReference type="PRINTS" id="PR00385">
    <property type="entry name" value="P450"/>
</dbReference>
<keyword evidence="4 5" id="KW-0408">Iron</keyword>
<dbReference type="OrthoDB" id="1470350at2759"/>
<dbReference type="GO" id="GO:0005506">
    <property type="term" value="F:iron ion binding"/>
    <property type="evidence" value="ECO:0007669"/>
    <property type="project" value="InterPro"/>
</dbReference>
<dbReference type="GO" id="GO:0020037">
    <property type="term" value="F:heme binding"/>
    <property type="evidence" value="ECO:0007669"/>
    <property type="project" value="InterPro"/>
</dbReference>
<evidence type="ECO:0000256" key="4">
    <source>
        <dbReference type="ARBA" id="ARBA00023004"/>
    </source>
</evidence>
<gene>
    <name evidence="9" type="ORF">ALECFALPRED_004192</name>
</gene>
<dbReference type="InterPro" id="IPR036396">
    <property type="entry name" value="Cyt_P450_sf"/>
</dbReference>
<keyword evidence="6" id="KW-0560">Oxidoreductase</keyword>
<sequence>MLPLTPVVTLCIISYVIYKFILYPAFISPLSKIPNAHPSSPFSSLWILIKRFTHQENRTIHAAHVKHGDIVRLGPNEISVNCVDDGIRTIYSGGFEKWPWYDQFDNFGVPCMFSTAESKPHSYRRRVIANVYSKSYLQSSPEMHKISQTIIFSRLLPVLESAVTNQEPVEVLGLSHAIAMDFVTAFMFGLQNGSNFTQDVSARRQFLIPYQRRRSYFWSGELPSLKSIVKNFIPVIEPKYVQEATSYIENWTLTLTKAAEKSSTTKLSDEENVATTAPIVYNQVHQSTLKNPFPYPQELQIATELQDHLAAGHETSGITLCYLFHELSLHPELQTQLRKEFLTLSPTLDFPPSTSPPELPSPQSLDALPILQACLMETLRIHAAIPGPEPRITPSKPTSLAGSPPLPPGVRVSSQPYTLHRRADVFPDPQAWKPERWLEASEEQRAEMGRWFWAFGSGGRMCIGSNFAMQGTIPSLDV</sequence>
<comment type="cofactor">
    <cofactor evidence="1 5">
        <name>heme</name>
        <dbReference type="ChEBI" id="CHEBI:30413"/>
    </cofactor>
</comment>
<reference evidence="9" key="1">
    <citation type="submission" date="2021-03" db="EMBL/GenBank/DDBJ databases">
        <authorList>
            <person name="Tagirdzhanova G."/>
        </authorList>
    </citation>
    <scope>NUCLEOTIDE SEQUENCE</scope>
</reference>
<keyword evidence="3 5" id="KW-0479">Metal-binding</keyword>
<dbReference type="EMBL" id="CAJPDR010000026">
    <property type="protein sequence ID" value="CAF9907985.1"/>
    <property type="molecule type" value="Genomic_DNA"/>
</dbReference>
<dbReference type="Pfam" id="PF00067">
    <property type="entry name" value="p450"/>
    <property type="match status" value="1"/>
</dbReference>
<evidence type="ECO:0008006" key="11">
    <source>
        <dbReference type="Google" id="ProtNLM"/>
    </source>
</evidence>
<dbReference type="PROSITE" id="PS00086">
    <property type="entry name" value="CYTOCHROME_P450"/>
    <property type="match status" value="1"/>
</dbReference>
<dbReference type="InterPro" id="IPR002403">
    <property type="entry name" value="Cyt_P450_E_grp-IV"/>
</dbReference>
<keyword evidence="8" id="KW-0472">Membrane</keyword>
<comment type="caution">
    <text evidence="9">The sequence shown here is derived from an EMBL/GenBank/DDBJ whole genome shotgun (WGS) entry which is preliminary data.</text>
</comment>
<evidence type="ECO:0000256" key="2">
    <source>
        <dbReference type="ARBA" id="ARBA00010617"/>
    </source>
</evidence>
<dbReference type="AlphaFoldDB" id="A0A8H3I989"/>
<keyword evidence="10" id="KW-1185">Reference proteome</keyword>
<proteinExistence type="inferred from homology"/>
<feature type="binding site" description="axial binding residue" evidence="5">
    <location>
        <position position="462"/>
    </location>
    <ligand>
        <name>heme</name>
        <dbReference type="ChEBI" id="CHEBI:30413"/>
    </ligand>
    <ligandPart>
        <name>Fe</name>
        <dbReference type="ChEBI" id="CHEBI:18248"/>
    </ligandPart>
</feature>
<name>A0A8H3I989_9LECA</name>
<dbReference type="GO" id="GO:0016705">
    <property type="term" value="F:oxidoreductase activity, acting on paired donors, with incorporation or reduction of molecular oxygen"/>
    <property type="evidence" value="ECO:0007669"/>
    <property type="project" value="InterPro"/>
</dbReference>
<evidence type="ECO:0000256" key="3">
    <source>
        <dbReference type="ARBA" id="ARBA00022723"/>
    </source>
</evidence>
<dbReference type="Gene3D" id="1.10.630.10">
    <property type="entry name" value="Cytochrome P450"/>
    <property type="match status" value="1"/>
</dbReference>
<dbReference type="Proteomes" id="UP000664203">
    <property type="component" value="Unassembled WGS sequence"/>
</dbReference>
<dbReference type="CDD" id="cd11059">
    <property type="entry name" value="CYP_fungal"/>
    <property type="match status" value="1"/>
</dbReference>
<dbReference type="InterPro" id="IPR017972">
    <property type="entry name" value="Cyt_P450_CS"/>
</dbReference>
<accession>A0A8H3I989</accession>
<protein>
    <recommendedName>
        <fullName evidence="11">Cytochrome P450</fullName>
    </recommendedName>
</protein>
<dbReference type="SUPFAM" id="SSF48264">
    <property type="entry name" value="Cytochrome P450"/>
    <property type="match status" value="1"/>
</dbReference>
<dbReference type="InterPro" id="IPR050121">
    <property type="entry name" value="Cytochrome_P450_monoxygenase"/>
</dbReference>
<evidence type="ECO:0000256" key="1">
    <source>
        <dbReference type="ARBA" id="ARBA00001971"/>
    </source>
</evidence>
<keyword evidence="8" id="KW-1133">Transmembrane helix</keyword>
<dbReference type="GO" id="GO:0004497">
    <property type="term" value="F:monooxygenase activity"/>
    <property type="evidence" value="ECO:0007669"/>
    <property type="project" value="UniProtKB-KW"/>
</dbReference>
<evidence type="ECO:0000256" key="8">
    <source>
        <dbReference type="SAM" id="Phobius"/>
    </source>
</evidence>
<organism evidence="9 10">
    <name type="scientific">Alectoria fallacina</name>
    <dbReference type="NCBI Taxonomy" id="1903189"/>
    <lineage>
        <taxon>Eukaryota</taxon>
        <taxon>Fungi</taxon>
        <taxon>Dikarya</taxon>
        <taxon>Ascomycota</taxon>
        <taxon>Pezizomycotina</taxon>
        <taxon>Lecanoromycetes</taxon>
        <taxon>OSLEUM clade</taxon>
        <taxon>Lecanoromycetidae</taxon>
        <taxon>Lecanorales</taxon>
        <taxon>Lecanorineae</taxon>
        <taxon>Parmeliaceae</taxon>
        <taxon>Alectoria</taxon>
    </lineage>
</organism>
<keyword evidence="5 6" id="KW-0349">Heme</keyword>
<feature type="transmembrane region" description="Helical" evidence="8">
    <location>
        <begin position="7"/>
        <end position="26"/>
    </location>
</feature>
<keyword evidence="6" id="KW-0503">Monooxygenase</keyword>
<comment type="similarity">
    <text evidence="2 6">Belongs to the cytochrome P450 family.</text>
</comment>